<name>A0A2V1DWT8_9PLEO</name>
<evidence type="ECO:0000313" key="1">
    <source>
        <dbReference type="EMBL" id="PVI02569.1"/>
    </source>
</evidence>
<evidence type="ECO:0000313" key="2">
    <source>
        <dbReference type="Proteomes" id="UP000244855"/>
    </source>
</evidence>
<gene>
    <name evidence="1" type="ORF">DM02DRAFT_653386</name>
</gene>
<reference evidence="1 2" key="1">
    <citation type="journal article" date="2018" name="Sci. Rep.">
        <title>Comparative genomics provides insights into the lifestyle and reveals functional heterogeneity of dark septate endophytic fungi.</title>
        <authorList>
            <person name="Knapp D.G."/>
            <person name="Nemeth J.B."/>
            <person name="Barry K."/>
            <person name="Hainaut M."/>
            <person name="Henrissat B."/>
            <person name="Johnson J."/>
            <person name="Kuo A."/>
            <person name="Lim J.H.P."/>
            <person name="Lipzen A."/>
            <person name="Nolan M."/>
            <person name="Ohm R.A."/>
            <person name="Tamas L."/>
            <person name="Grigoriev I.V."/>
            <person name="Spatafora J.W."/>
            <person name="Nagy L.G."/>
            <person name="Kovacs G.M."/>
        </authorList>
    </citation>
    <scope>NUCLEOTIDE SEQUENCE [LARGE SCALE GENOMIC DNA]</scope>
    <source>
        <strain evidence="1 2">DSE2036</strain>
    </source>
</reference>
<accession>A0A2V1DWT8</accession>
<sequence>MLSELIPTEPPQLPRPSPTLTQFLRLPRRYSNVLRITLDNSFMIKMQQGPPAWLPNVYNCSYVSGEKKVIQPICNQAGGNKVGEWCSRISTKSAPHVKRLLPFYTNSACQKKFGAGFTAECITAGYALCFGLGEECY</sequence>
<dbReference type="AlphaFoldDB" id="A0A2V1DWT8"/>
<organism evidence="1 2">
    <name type="scientific">Periconia macrospinosa</name>
    <dbReference type="NCBI Taxonomy" id="97972"/>
    <lineage>
        <taxon>Eukaryota</taxon>
        <taxon>Fungi</taxon>
        <taxon>Dikarya</taxon>
        <taxon>Ascomycota</taxon>
        <taxon>Pezizomycotina</taxon>
        <taxon>Dothideomycetes</taxon>
        <taxon>Pleosporomycetidae</taxon>
        <taxon>Pleosporales</taxon>
        <taxon>Massarineae</taxon>
        <taxon>Periconiaceae</taxon>
        <taxon>Periconia</taxon>
    </lineage>
</organism>
<protein>
    <submittedName>
        <fullName evidence="1">Uncharacterized protein</fullName>
    </submittedName>
</protein>
<proteinExistence type="predicted"/>
<dbReference type="EMBL" id="KZ805341">
    <property type="protein sequence ID" value="PVI02569.1"/>
    <property type="molecule type" value="Genomic_DNA"/>
</dbReference>
<keyword evidence="2" id="KW-1185">Reference proteome</keyword>
<dbReference type="Proteomes" id="UP000244855">
    <property type="component" value="Unassembled WGS sequence"/>
</dbReference>